<keyword evidence="2" id="KW-0479">Metal-binding</keyword>
<keyword evidence="5" id="KW-0456">Lyase</keyword>
<evidence type="ECO:0000256" key="3">
    <source>
        <dbReference type="ARBA" id="ARBA00022842"/>
    </source>
</evidence>
<dbReference type="PIRSF" id="PIRSF015582">
    <property type="entry name" value="Cit_lyase_B"/>
    <property type="match status" value="1"/>
</dbReference>
<sequence>MSVLRSYLFVPARQLSMIRKAIQSEADCIIIDLEDAVVTAEKESAREIMIYTLQELKGAKPIYVRINDTSTPFWEEDITSSILNGASGVVVPKSESKEQMIHLCERVVKWLSSENAAYADGTSPFDVIPLIETAKGVQHVDEIAGAHSFISNLAFGSIDYSLDIGCELTPEGKELIYPLSKIVVASRAAEIGGPIDAVYPDLSNHTGLVEEAKRSKNLGFKGKLIIHPKQLEAVNQLFAPSEREVQQAREIVDEFEKAELSGKASITVDGRLVDYPVYKKAKEIVSLVNY</sequence>
<evidence type="ECO:0000259" key="4">
    <source>
        <dbReference type="Pfam" id="PF03328"/>
    </source>
</evidence>
<dbReference type="InterPro" id="IPR015813">
    <property type="entry name" value="Pyrv/PenolPyrv_kinase-like_dom"/>
</dbReference>
<name>A0ABY8J7H6_9BACI</name>
<feature type="domain" description="HpcH/HpaI aldolase/citrate lyase" evidence="4">
    <location>
        <begin position="5"/>
        <end position="228"/>
    </location>
</feature>
<proteinExistence type="predicted"/>
<organism evidence="5 6">
    <name type="scientific">Halobacillus naozhouensis</name>
    <dbReference type="NCBI Taxonomy" id="554880"/>
    <lineage>
        <taxon>Bacteria</taxon>
        <taxon>Bacillati</taxon>
        <taxon>Bacillota</taxon>
        <taxon>Bacilli</taxon>
        <taxon>Bacillales</taxon>
        <taxon>Bacillaceae</taxon>
        <taxon>Halobacillus</taxon>
    </lineage>
</organism>
<dbReference type="PANTHER" id="PTHR32308">
    <property type="entry name" value="LYASE BETA SUBUNIT, PUTATIVE (AFU_ORTHOLOGUE AFUA_4G13030)-RELATED"/>
    <property type="match status" value="1"/>
</dbReference>
<dbReference type="InterPro" id="IPR040442">
    <property type="entry name" value="Pyrv_kinase-like_dom_sf"/>
</dbReference>
<dbReference type="RefSeq" id="WP_283078765.1">
    <property type="nucleotide sequence ID" value="NZ_CP121671.1"/>
</dbReference>
<dbReference type="Proteomes" id="UP001221597">
    <property type="component" value="Chromosome"/>
</dbReference>
<dbReference type="Gene3D" id="3.20.20.60">
    <property type="entry name" value="Phosphoenolpyruvate-binding domains"/>
    <property type="match status" value="1"/>
</dbReference>
<evidence type="ECO:0000313" key="6">
    <source>
        <dbReference type="Proteomes" id="UP001221597"/>
    </source>
</evidence>
<dbReference type="EMBL" id="CP121671">
    <property type="protein sequence ID" value="WFT76821.1"/>
    <property type="molecule type" value="Genomic_DNA"/>
</dbReference>
<evidence type="ECO:0000256" key="2">
    <source>
        <dbReference type="ARBA" id="ARBA00022723"/>
    </source>
</evidence>
<keyword evidence="3" id="KW-0460">Magnesium</keyword>
<dbReference type="GO" id="GO:0016829">
    <property type="term" value="F:lyase activity"/>
    <property type="evidence" value="ECO:0007669"/>
    <property type="project" value="UniProtKB-KW"/>
</dbReference>
<dbReference type="InterPro" id="IPR011206">
    <property type="entry name" value="Citrate_lyase_beta/mcl1/mcl2"/>
</dbReference>
<reference evidence="5 6" key="1">
    <citation type="submission" date="2023-04" db="EMBL/GenBank/DDBJ databases">
        <title>Genome sequence of Halobacillus naozhouensis KACC 21980.</title>
        <authorList>
            <person name="Kim S."/>
            <person name="Heo J."/>
            <person name="Kwon S.-W."/>
        </authorList>
    </citation>
    <scope>NUCLEOTIDE SEQUENCE [LARGE SCALE GENOMIC DNA]</scope>
    <source>
        <strain evidence="5 6">KCTC 13234</strain>
    </source>
</reference>
<comment type="cofactor">
    <cofactor evidence="1">
        <name>Mg(2+)</name>
        <dbReference type="ChEBI" id="CHEBI:18420"/>
    </cofactor>
</comment>
<evidence type="ECO:0000313" key="5">
    <source>
        <dbReference type="EMBL" id="WFT76821.1"/>
    </source>
</evidence>
<dbReference type="SUPFAM" id="SSF51621">
    <property type="entry name" value="Phosphoenolpyruvate/pyruvate domain"/>
    <property type="match status" value="1"/>
</dbReference>
<dbReference type="InterPro" id="IPR005000">
    <property type="entry name" value="Aldolase/citrate-lyase_domain"/>
</dbReference>
<dbReference type="Pfam" id="PF03328">
    <property type="entry name" value="HpcH_HpaI"/>
    <property type="match status" value="1"/>
</dbReference>
<evidence type="ECO:0000256" key="1">
    <source>
        <dbReference type="ARBA" id="ARBA00001946"/>
    </source>
</evidence>
<dbReference type="PANTHER" id="PTHR32308:SF0">
    <property type="entry name" value="HPCH_HPAI ALDOLASE_CITRATE LYASE DOMAIN-CONTAINING PROTEIN"/>
    <property type="match status" value="1"/>
</dbReference>
<gene>
    <name evidence="5" type="ORF">P9989_10865</name>
</gene>
<protein>
    <submittedName>
        <fullName evidence="5">CoA ester lyase</fullName>
    </submittedName>
</protein>
<accession>A0ABY8J7H6</accession>
<keyword evidence="6" id="KW-1185">Reference proteome</keyword>